<dbReference type="AlphaFoldDB" id="A0A061JQM7"/>
<evidence type="ECO:0000313" key="5">
    <source>
        <dbReference type="EMBL" id="EWC42017.1"/>
    </source>
</evidence>
<dbReference type="Pfam" id="PF12551">
    <property type="entry name" value="PHBC_N"/>
    <property type="match status" value="1"/>
</dbReference>
<dbReference type="InterPro" id="IPR022211">
    <property type="entry name" value="PHBC_N"/>
</dbReference>
<feature type="domain" description="Poly-beta-hydroxybutyrate polymerase N-terminal" evidence="4">
    <location>
        <begin position="14"/>
        <end position="54"/>
    </location>
</feature>
<dbReference type="EMBL" id="AMCZ02000006">
    <property type="protein sequence ID" value="EWC42017.1"/>
    <property type="molecule type" value="Genomic_DNA"/>
</dbReference>
<keyword evidence="2" id="KW-0012">Acyltransferase</keyword>
<dbReference type="PANTHER" id="PTHR36837:SF5">
    <property type="entry name" value="POLY-3-HYDROXYBUTYRATE SYNTHASE"/>
    <property type="match status" value="1"/>
</dbReference>
<evidence type="ECO:0000256" key="2">
    <source>
        <dbReference type="ARBA" id="ARBA00023315"/>
    </source>
</evidence>
<feature type="domain" description="Poly-beta-hydroxybutyrate polymerase N-terminal" evidence="3">
    <location>
        <begin position="95"/>
        <end position="262"/>
    </location>
</feature>
<dbReference type="Pfam" id="PF07167">
    <property type="entry name" value="PhaC_N"/>
    <property type="match status" value="1"/>
</dbReference>
<dbReference type="GO" id="GO:0016746">
    <property type="term" value="F:acyltransferase activity"/>
    <property type="evidence" value="ECO:0007669"/>
    <property type="project" value="UniProtKB-KW"/>
</dbReference>
<dbReference type="InterPro" id="IPR029058">
    <property type="entry name" value="AB_hydrolase_fold"/>
</dbReference>
<evidence type="ECO:0000259" key="4">
    <source>
        <dbReference type="Pfam" id="PF12551"/>
    </source>
</evidence>
<dbReference type="GO" id="GO:0042619">
    <property type="term" value="P:poly-hydroxybutyrate biosynthetic process"/>
    <property type="evidence" value="ECO:0007669"/>
    <property type="project" value="InterPro"/>
</dbReference>
<gene>
    <name evidence="5" type="ORF">B597_007065</name>
</gene>
<dbReference type="PANTHER" id="PTHR36837">
    <property type="entry name" value="POLY(3-HYDROXYALKANOATE) POLYMERASE SUBUNIT PHAC"/>
    <property type="match status" value="1"/>
</dbReference>
<evidence type="ECO:0000313" key="6">
    <source>
        <dbReference type="Proteomes" id="UP000026923"/>
    </source>
</evidence>
<keyword evidence="1" id="KW-0808">Transferase</keyword>
<dbReference type="RefSeq" id="WP_024161580.1">
    <property type="nucleotide sequence ID" value="NZ_KK020675.1"/>
</dbReference>
<sequence>MTKNKKGNTSSTIVPAMDMQAHMAWAQAWSSISPESSLLAWTDWASHLANSPGKQAELLAFAGSLSEQWMSLLKKSLVSPDQEATPPEPSPTYGRRFNDPAWDQWPYNLYRSSFLIQSKWWEQATQGVWGVDPQHERLLAFGAKQWLELVSPTNSALFNPVVLKKTMEEQGANLARGMSNFLDDLRRQLSGEPPAGTENFVVGRDVAVTEGKVVLRNQLIELIQYTPTTEKVHPEPILIIPAWIMKYYVLDLSPHNSLIRYLVAQGHTVFCISWKNPDAGDRDLGMDEYLELGLCAALDAVTSIVPEQGIHAAGYCLGGTLLSIGASAMARDGDTRLVSVSLLAAQTDFSEPGELGLFINQSQVALLEASMAQTGYLSSSQMSGAFQLLRAYDLVWSRMIDEYVLGDRRPMTDLMAWNADGTRLPAKMHSQYLRRLYLNNDLSAGRYPVLGRPVSVGNITVPMFCVGTASDHIAPWRSVYKLHLLSSAELTFVLTTGGHNGGIVSEPGRGKRQYQIHTRAVNEGYMAPDEWQATAQTHLDSWWPAWSGWLQERSGDVVAPPLMGSEFNGYPTIGDAPGEYVRS</sequence>
<dbReference type="Proteomes" id="UP000026923">
    <property type="component" value="Unassembled WGS sequence"/>
</dbReference>
<dbReference type="InterPro" id="IPR010941">
    <property type="entry name" value="PhaC_N"/>
</dbReference>
<comment type="caution">
    <text evidence="5">The sequence shown here is derived from an EMBL/GenBank/DDBJ whole genome shotgun (WGS) entry which is preliminary data.</text>
</comment>
<dbReference type="SUPFAM" id="SSF53474">
    <property type="entry name" value="alpha/beta-Hydrolases"/>
    <property type="match status" value="1"/>
</dbReference>
<name>A0A061JQM7_STUST</name>
<proteinExistence type="predicted"/>
<evidence type="ECO:0000256" key="1">
    <source>
        <dbReference type="ARBA" id="ARBA00022679"/>
    </source>
</evidence>
<dbReference type="HOGENOM" id="CLU_017387_1_0_6"/>
<accession>A0A061JQM7</accession>
<dbReference type="Gene3D" id="3.40.50.1820">
    <property type="entry name" value="alpha/beta hydrolase"/>
    <property type="match status" value="1"/>
</dbReference>
<dbReference type="InterPro" id="IPR051321">
    <property type="entry name" value="PHA/PHB_synthase"/>
</dbReference>
<organism evidence="5 6">
    <name type="scientific">Stutzerimonas stutzeri KOS6</name>
    <dbReference type="NCBI Taxonomy" id="1218352"/>
    <lineage>
        <taxon>Bacteria</taxon>
        <taxon>Pseudomonadati</taxon>
        <taxon>Pseudomonadota</taxon>
        <taxon>Gammaproteobacteria</taxon>
        <taxon>Pseudomonadales</taxon>
        <taxon>Pseudomonadaceae</taxon>
        <taxon>Stutzerimonas</taxon>
    </lineage>
</organism>
<dbReference type="eggNOG" id="COG3243">
    <property type="taxonomic scope" value="Bacteria"/>
</dbReference>
<evidence type="ECO:0000259" key="3">
    <source>
        <dbReference type="Pfam" id="PF07167"/>
    </source>
</evidence>
<protein>
    <submittedName>
        <fullName evidence="5">Poly-beta-hydroxybutyrate polymerase</fullName>
    </submittedName>
</protein>
<reference evidence="5 6" key="1">
    <citation type="journal article" date="2013" name="Genome Announc.">
        <title>Draft Genome of the Nitrogen-Fixing Bacterium Pseudomonas stutzeri Strain KOS6 Isolated from Industrial Hydrocarbon Sludge.</title>
        <authorList>
            <person name="Grigoryeva T.V."/>
            <person name="Laikov A.V."/>
            <person name="Naumova R.P."/>
            <person name="Manolov A.I."/>
            <person name="Larin A.K."/>
            <person name="Karpova I.Y."/>
            <person name="Semashko T.A."/>
            <person name="Alexeev D.G."/>
            <person name="Kostryukova E.S."/>
            <person name="Muller R."/>
            <person name="Govorun V.M."/>
        </authorList>
    </citation>
    <scope>NUCLEOTIDE SEQUENCE [LARGE SCALE GENOMIC DNA]</scope>
    <source>
        <strain evidence="5 6">KOS6</strain>
    </source>
</reference>